<evidence type="ECO:0000313" key="2">
    <source>
        <dbReference type="EMBL" id="WDE14081.1"/>
    </source>
</evidence>
<protein>
    <submittedName>
        <fullName evidence="2">Carboxypeptidase regulatory-like domain-containing protein</fullName>
    </submittedName>
</protein>
<dbReference type="RefSeq" id="WP_274054580.1">
    <property type="nucleotide sequence ID" value="NZ_CP059693.1"/>
</dbReference>
<organism evidence="2 3">
    <name type="scientific">Thalassomonas haliotis</name>
    <dbReference type="NCBI Taxonomy" id="485448"/>
    <lineage>
        <taxon>Bacteria</taxon>
        <taxon>Pseudomonadati</taxon>
        <taxon>Pseudomonadota</taxon>
        <taxon>Gammaproteobacteria</taxon>
        <taxon>Alteromonadales</taxon>
        <taxon>Colwelliaceae</taxon>
        <taxon>Thalassomonas</taxon>
    </lineage>
</organism>
<dbReference type="InterPro" id="IPR046474">
    <property type="entry name" value="DUF6795"/>
</dbReference>
<evidence type="ECO:0000313" key="3">
    <source>
        <dbReference type="Proteomes" id="UP001215231"/>
    </source>
</evidence>
<evidence type="ECO:0000259" key="1">
    <source>
        <dbReference type="Pfam" id="PF20598"/>
    </source>
</evidence>
<gene>
    <name evidence="2" type="ORF">H3N35_11995</name>
</gene>
<keyword evidence="3" id="KW-1185">Reference proteome</keyword>
<reference evidence="2 3" key="1">
    <citation type="journal article" date="2022" name="Mar. Drugs">
        <title>Bioassay-Guided Fractionation Leads to the Detection of Cholic Acid Generated by the Rare Thalassomonas sp.</title>
        <authorList>
            <person name="Pheiffer F."/>
            <person name="Schneider Y.K."/>
            <person name="Hansen E.H."/>
            <person name="Andersen J.H."/>
            <person name="Isaksson J."/>
            <person name="Busche T."/>
            <person name="R C."/>
            <person name="Kalinowski J."/>
            <person name="Zyl L.V."/>
            <person name="Trindade M."/>
        </authorList>
    </citation>
    <scope>NUCLEOTIDE SEQUENCE [LARGE SCALE GENOMIC DNA]</scope>
    <source>
        <strain evidence="2 3">A5K-61T</strain>
    </source>
</reference>
<proteinExistence type="predicted"/>
<name>A0ABY7VM45_9GAMM</name>
<sequence>MFGLFKRHDVEMSPEIHGCITNGGHPVPQVAVVRSLMYEGFEDGKEQISTALTDNQGQFSFEQKIIKSRLPGRMFGENVPVLQSVYIEQDGHYHYLWSTSKSWRTISQLSALMLKLNGDLQHNNLTHVIDIIEDDGLHRHPVSSICQWHGPFITAFASKEQSATYNKFS</sequence>
<dbReference type="Proteomes" id="UP001215231">
    <property type="component" value="Chromosome"/>
</dbReference>
<dbReference type="EMBL" id="CP059693">
    <property type="protein sequence ID" value="WDE14081.1"/>
    <property type="molecule type" value="Genomic_DNA"/>
</dbReference>
<accession>A0ABY7VM45</accession>
<dbReference type="Pfam" id="PF20598">
    <property type="entry name" value="DUF6795"/>
    <property type="match status" value="1"/>
</dbReference>
<feature type="domain" description="DUF6795" evidence="1">
    <location>
        <begin position="16"/>
        <end position="122"/>
    </location>
</feature>